<evidence type="ECO:0000256" key="4">
    <source>
        <dbReference type="ARBA" id="ARBA00022781"/>
    </source>
</evidence>
<organism evidence="8 9">
    <name type="scientific">Protea cynaroides</name>
    <dbReference type="NCBI Taxonomy" id="273540"/>
    <lineage>
        <taxon>Eukaryota</taxon>
        <taxon>Viridiplantae</taxon>
        <taxon>Streptophyta</taxon>
        <taxon>Embryophyta</taxon>
        <taxon>Tracheophyta</taxon>
        <taxon>Spermatophyta</taxon>
        <taxon>Magnoliopsida</taxon>
        <taxon>Proteales</taxon>
        <taxon>Proteaceae</taxon>
        <taxon>Protea</taxon>
    </lineage>
</organism>
<keyword evidence="4" id="KW-0375">Hydrogen ion transport</keyword>
<dbReference type="PANTHER" id="PTHR11910">
    <property type="entry name" value="ATP SYNTHASE DELTA CHAIN"/>
    <property type="match status" value="1"/>
</dbReference>
<reference evidence="8" key="1">
    <citation type="journal article" date="2023" name="Plant J.">
        <title>The genome of the king protea, Protea cynaroides.</title>
        <authorList>
            <person name="Chang J."/>
            <person name="Duong T.A."/>
            <person name="Schoeman C."/>
            <person name="Ma X."/>
            <person name="Roodt D."/>
            <person name="Barker N."/>
            <person name="Li Z."/>
            <person name="Van de Peer Y."/>
            <person name="Mizrachi E."/>
        </authorList>
    </citation>
    <scope>NUCLEOTIDE SEQUENCE</scope>
    <source>
        <tissue evidence="8">Young leaves</tissue>
    </source>
</reference>
<evidence type="ECO:0000256" key="7">
    <source>
        <dbReference type="ARBA" id="ARBA00023310"/>
    </source>
</evidence>
<sequence>MEALLTSVSTLKVSGPTSSIPRELHLLENPHTSNLHTSYSHIKPNSIVNKPSSLTFKDHSSPFLPSYQSQSSSHIVRQNAASGYAAALLDVAHCNNTLEAIERDVLRFSRLLQNEDLRSTLMDPFTDDKIKGDVVKQWLRRGGFRCSLWRGER</sequence>
<dbReference type="OrthoDB" id="1262810at2759"/>
<dbReference type="EMBL" id="JAMYWD010001132">
    <property type="protein sequence ID" value="KAJ4945338.1"/>
    <property type="molecule type" value="Genomic_DNA"/>
</dbReference>
<dbReference type="InterPro" id="IPR026015">
    <property type="entry name" value="ATP_synth_OSCP/delta_N_sf"/>
</dbReference>
<dbReference type="AlphaFoldDB" id="A0A9Q0JTC4"/>
<proteinExistence type="inferred from homology"/>
<dbReference type="SUPFAM" id="SSF47928">
    <property type="entry name" value="N-terminal domain of the delta subunit of the F1F0-ATP synthase"/>
    <property type="match status" value="1"/>
</dbReference>
<evidence type="ECO:0000256" key="2">
    <source>
        <dbReference type="ARBA" id="ARBA00007046"/>
    </source>
</evidence>
<keyword evidence="3" id="KW-0813">Transport</keyword>
<dbReference type="Proteomes" id="UP001141806">
    <property type="component" value="Unassembled WGS sequence"/>
</dbReference>
<dbReference type="Gene3D" id="1.10.520.20">
    <property type="entry name" value="N-terminal domain of the delta subunit of the F1F0-ATP synthase"/>
    <property type="match status" value="1"/>
</dbReference>
<evidence type="ECO:0000256" key="6">
    <source>
        <dbReference type="ARBA" id="ARBA00023136"/>
    </source>
</evidence>
<dbReference type="InterPro" id="IPR000711">
    <property type="entry name" value="ATPase_OSCP/dsu"/>
</dbReference>
<evidence type="ECO:0000313" key="8">
    <source>
        <dbReference type="EMBL" id="KAJ4945338.1"/>
    </source>
</evidence>
<dbReference type="GO" id="GO:0016020">
    <property type="term" value="C:membrane"/>
    <property type="evidence" value="ECO:0007669"/>
    <property type="project" value="UniProtKB-SubCell"/>
</dbReference>
<dbReference type="GO" id="GO:0046933">
    <property type="term" value="F:proton-transporting ATP synthase activity, rotational mechanism"/>
    <property type="evidence" value="ECO:0007669"/>
    <property type="project" value="InterPro"/>
</dbReference>
<evidence type="ECO:0000256" key="5">
    <source>
        <dbReference type="ARBA" id="ARBA00023065"/>
    </source>
</evidence>
<evidence type="ECO:0000256" key="3">
    <source>
        <dbReference type="ARBA" id="ARBA00022448"/>
    </source>
</evidence>
<name>A0A9Q0JTC4_9MAGN</name>
<evidence type="ECO:0000313" key="9">
    <source>
        <dbReference type="Proteomes" id="UP001141806"/>
    </source>
</evidence>
<gene>
    <name evidence="8" type="ORF">NE237_014277</name>
</gene>
<protein>
    <submittedName>
        <fullName evidence="8">Uncharacterized protein</fullName>
    </submittedName>
</protein>
<keyword evidence="6" id="KW-0472">Membrane</keyword>
<comment type="caution">
    <text evidence="8">The sequence shown here is derived from an EMBL/GenBank/DDBJ whole genome shotgun (WGS) entry which is preliminary data.</text>
</comment>
<keyword evidence="5" id="KW-0406">Ion transport</keyword>
<accession>A0A9Q0JTC4</accession>
<keyword evidence="7" id="KW-0066">ATP synthesis</keyword>
<evidence type="ECO:0000256" key="1">
    <source>
        <dbReference type="ARBA" id="ARBA00004370"/>
    </source>
</evidence>
<comment type="subcellular location">
    <subcellularLocation>
        <location evidence="1">Membrane</location>
    </subcellularLocation>
</comment>
<keyword evidence="9" id="KW-1185">Reference proteome</keyword>
<comment type="similarity">
    <text evidence="2">Belongs to the ATPase delta chain family.</text>
</comment>
<dbReference type="Pfam" id="PF00213">
    <property type="entry name" value="OSCP"/>
    <property type="match status" value="1"/>
</dbReference>